<dbReference type="Pfam" id="PF00646">
    <property type="entry name" value="F-box"/>
    <property type="match status" value="1"/>
</dbReference>
<protein>
    <recommendedName>
        <fullName evidence="2">F-box domain-containing protein</fullName>
    </recommendedName>
</protein>
<comment type="caution">
    <text evidence="3">The sequence shown here is derived from an EMBL/GenBank/DDBJ whole genome shotgun (WGS) entry which is preliminary data.</text>
</comment>
<feature type="non-terminal residue" evidence="3">
    <location>
        <position position="1"/>
    </location>
</feature>
<keyword evidence="1" id="KW-1133">Transmembrane helix</keyword>
<proteinExistence type="predicted"/>
<evidence type="ECO:0000256" key="1">
    <source>
        <dbReference type="SAM" id="Phobius"/>
    </source>
</evidence>
<feature type="domain" description="F-box" evidence="2">
    <location>
        <begin position="1"/>
        <end position="24"/>
    </location>
</feature>
<evidence type="ECO:0000259" key="2">
    <source>
        <dbReference type="PROSITE" id="PS50181"/>
    </source>
</evidence>
<feature type="non-terminal residue" evidence="3">
    <location>
        <position position="248"/>
    </location>
</feature>
<evidence type="ECO:0000313" key="4">
    <source>
        <dbReference type="Proteomes" id="UP001432027"/>
    </source>
</evidence>
<keyword evidence="4" id="KW-1185">Reference proteome</keyword>
<dbReference type="AlphaFoldDB" id="A0AAV5U142"/>
<keyword evidence="1" id="KW-0812">Transmembrane</keyword>
<reference evidence="3" key="1">
    <citation type="submission" date="2023-10" db="EMBL/GenBank/DDBJ databases">
        <title>Genome assembly of Pristionchus species.</title>
        <authorList>
            <person name="Yoshida K."/>
            <person name="Sommer R.J."/>
        </authorList>
    </citation>
    <scope>NUCLEOTIDE SEQUENCE</scope>
    <source>
        <strain evidence="3">RS0144</strain>
    </source>
</reference>
<accession>A0AAV5U142</accession>
<keyword evidence="1" id="KW-0472">Membrane</keyword>
<dbReference type="InterPro" id="IPR001810">
    <property type="entry name" value="F-box_dom"/>
</dbReference>
<gene>
    <name evidence="3" type="ORF">PENTCL1PPCAC_22242</name>
</gene>
<sequence length="248" mass="29930">DLPNEIIEHIFSHLDFANRCRMRLNKRLCGIERGMKKPLEYRERLMIRGERSTTDLKIWTKRHFEIVSFSQAIFLLRRFSHIFKFGTIVVDQITILFSLYKKRHYYYSFQCCDFRDRNNFPSHFDRSTICHLMQSSYVVKILRICSSLKSEDLMHIFESAKNTMNFCGIVLRIPRKTARKFVNDFMGEEYKVIFQHEILQSLTFHITCSRKKQSYVILLLMVNVALFTSYCRLRKARYGEWKRRRDSS</sequence>
<dbReference type="Proteomes" id="UP001432027">
    <property type="component" value="Unassembled WGS sequence"/>
</dbReference>
<organism evidence="3 4">
    <name type="scientific">Pristionchus entomophagus</name>
    <dbReference type="NCBI Taxonomy" id="358040"/>
    <lineage>
        <taxon>Eukaryota</taxon>
        <taxon>Metazoa</taxon>
        <taxon>Ecdysozoa</taxon>
        <taxon>Nematoda</taxon>
        <taxon>Chromadorea</taxon>
        <taxon>Rhabditida</taxon>
        <taxon>Rhabditina</taxon>
        <taxon>Diplogasteromorpha</taxon>
        <taxon>Diplogasteroidea</taxon>
        <taxon>Neodiplogasteridae</taxon>
        <taxon>Pristionchus</taxon>
    </lineage>
</organism>
<name>A0AAV5U142_9BILA</name>
<evidence type="ECO:0000313" key="3">
    <source>
        <dbReference type="EMBL" id="GMT00068.1"/>
    </source>
</evidence>
<dbReference type="EMBL" id="BTSX01000005">
    <property type="protein sequence ID" value="GMT00068.1"/>
    <property type="molecule type" value="Genomic_DNA"/>
</dbReference>
<dbReference type="PROSITE" id="PS50181">
    <property type="entry name" value="FBOX"/>
    <property type="match status" value="1"/>
</dbReference>
<feature type="transmembrane region" description="Helical" evidence="1">
    <location>
        <begin position="215"/>
        <end position="233"/>
    </location>
</feature>